<name>A0A848KNJ5_9ACTN</name>
<keyword evidence="4" id="KW-1185">Reference proteome</keyword>
<proteinExistence type="predicted"/>
<reference evidence="3 4" key="1">
    <citation type="submission" date="2020-04" db="EMBL/GenBank/DDBJ databases">
        <title>Gordonia sp. nov. TBRC 11910.</title>
        <authorList>
            <person name="Suriyachadkun C."/>
        </authorList>
    </citation>
    <scope>NUCLEOTIDE SEQUENCE [LARGE SCALE GENOMIC DNA]</scope>
    <source>
        <strain evidence="3 4">TBRC 11910</strain>
    </source>
</reference>
<dbReference type="RefSeq" id="WP_170192336.1">
    <property type="nucleotide sequence ID" value="NZ_JABBNB010000001.1"/>
</dbReference>
<keyword evidence="2" id="KW-0812">Transmembrane</keyword>
<dbReference type="AlphaFoldDB" id="A0A848KNJ5"/>
<keyword evidence="2" id="KW-0472">Membrane</keyword>
<evidence type="ECO:0000313" key="3">
    <source>
        <dbReference type="EMBL" id="NMN99849.1"/>
    </source>
</evidence>
<feature type="transmembrane region" description="Helical" evidence="2">
    <location>
        <begin position="20"/>
        <end position="45"/>
    </location>
</feature>
<evidence type="ECO:0000256" key="1">
    <source>
        <dbReference type="SAM" id="MobiDB-lite"/>
    </source>
</evidence>
<feature type="transmembrane region" description="Helical" evidence="2">
    <location>
        <begin position="147"/>
        <end position="167"/>
    </location>
</feature>
<dbReference type="Proteomes" id="UP000550729">
    <property type="component" value="Unassembled WGS sequence"/>
</dbReference>
<sequence length="263" mass="28724">MSYPMPQAPRPNRSPGTEVVISALLGGILLVGPDLVSAVLSIVIGNDLDDAHDPKRWIFFAVYATASLFTVAMLLTRGRTAGKRIGAAIVFVVLVGLSDLRWAASIAGLSVLTLQDQPVWVVITFTTSTFTLSWILGWSIARRQTGFAWIGLIPALLLLGGWIALLVNDVVDIHVGPQWMSEMLNNLLYDLVAFLGIVCLWIFDVVGLSMRRPAPLAQPYGVPPGYQVPQPIPYQMPGYPPYQQQAPNHPPARPGPTYPTQRF</sequence>
<feature type="transmembrane region" description="Helical" evidence="2">
    <location>
        <begin position="87"/>
        <end position="112"/>
    </location>
</feature>
<comment type="caution">
    <text evidence="3">The sequence shown here is derived from an EMBL/GenBank/DDBJ whole genome shotgun (WGS) entry which is preliminary data.</text>
</comment>
<feature type="transmembrane region" description="Helical" evidence="2">
    <location>
        <begin position="187"/>
        <end position="208"/>
    </location>
</feature>
<feature type="compositionally biased region" description="Pro residues" evidence="1">
    <location>
        <begin position="248"/>
        <end position="257"/>
    </location>
</feature>
<feature type="region of interest" description="Disordered" evidence="1">
    <location>
        <begin position="241"/>
        <end position="263"/>
    </location>
</feature>
<organism evidence="3 4">
    <name type="scientific">Gordonia asplenii</name>
    <dbReference type="NCBI Taxonomy" id="2725283"/>
    <lineage>
        <taxon>Bacteria</taxon>
        <taxon>Bacillati</taxon>
        <taxon>Actinomycetota</taxon>
        <taxon>Actinomycetes</taxon>
        <taxon>Mycobacteriales</taxon>
        <taxon>Gordoniaceae</taxon>
        <taxon>Gordonia</taxon>
    </lineage>
</organism>
<keyword evidence="2" id="KW-1133">Transmembrane helix</keyword>
<feature type="transmembrane region" description="Helical" evidence="2">
    <location>
        <begin position="118"/>
        <end position="140"/>
    </location>
</feature>
<feature type="transmembrane region" description="Helical" evidence="2">
    <location>
        <begin position="57"/>
        <end position="75"/>
    </location>
</feature>
<gene>
    <name evidence="3" type="ORF">HH308_01300</name>
</gene>
<protein>
    <submittedName>
        <fullName evidence="3">Uncharacterized protein</fullName>
    </submittedName>
</protein>
<evidence type="ECO:0000313" key="4">
    <source>
        <dbReference type="Proteomes" id="UP000550729"/>
    </source>
</evidence>
<evidence type="ECO:0000256" key="2">
    <source>
        <dbReference type="SAM" id="Phobius"/>
    </source>
</evidence>
<dbReference type="EMBL" id="JABBNB010000001">
    <property type="protein sequence ID" value="NMN99849.1"/>
    <property type="molecule type" value="Genomic_DNA"/>
</dbReference>
<accession>A0A848KNJ5</accession>